<reference evidence="7" key="1">
    <citation type="submission" date="2014-03" db="EMBL/GenBank/DDBJ databases">
        <authorList>
            <person name="Aksoy S."/>
            <person name="Warren W."/>
            <person name="Wilson R.K."/>
        </authorList>
    </citation>
    <scope>NUCLEOTIDE SEQUENCE [LARGE SCALE GENOMIC DNA]</scope>
    <source>
        <strain evidence="7">IAEA</strain>
    </source>
</reference>
<feature type="region of interest" description="Disordered" evidence="4">
    <location>
        <begin position="79"/>
        <end position="127"/>
    </location>
</feature>
<dbReference type="InterPro" id="IPR051591">
    <property type="entry name" value="UPF0224_FAM112_RNA_Proc"/>
</dbReference>
<keyword evidence="1" id="KW-0479">Metal-binding</keyword>
<feature type="domain" description="CHHC U11-48K-type" evidence="5">
    <location>
        <begin position="8"/>
        <end position="35"/>
    </location>
</feature>
<feature type="compositionally biased region" description="Low complexity" evidence="4">
    <location>
        <begin position="182"/>
        <end position="197"/>
    </location>
</feature>
<name>A0A1A9W6T9_9MUSC</name>
<evidence type="ECO:0000256" key="2">
    <source>
        <dbReference type="ARBA" id="ARBA00022771"/>
    </source>
</evidence>
<keyword evidence="2" id="KW-0863">Zinc-finger</keyword>
<evidence type="ECO:0000259" key="5">
    <source>
        <dbReference type="PROSITE" id="PS51800"/>
    </source>
</evidence>
<keyword evidence="7" id="KW-1185">Reference proteome</keyword>
<evidence type="ECO:0000256" key="4">
    <source>
        <dbReference type="SAM" id="MobiDB-lite"/>
    </source>
</evidence>
<reference evidence="6" key="2">
    <citation type="submission" date="2020-05" db="UniProtKB">
        <authorList>
            <consortium name="EnsemblMetazoa"/>
        </authorList>
    </citation>
    <scope>IDENTIFICATION</scope>
    <source>
        <strain evidence="6">IAEA</strain>
    </source>
</reference>
<accession>A0A1A9W6T9</accession>
<feature type="region of interest" description="Disordered" evidence="4">
    <location>
        <begin position="139"/>
        <end position="214"/>
    </location>
</feature>
<proteinExistence type="predicted"/>
<dbReference type="PROSITE" id="PS51800">
    <property type="entry name" value="ZF_CHHC_U11_48K"/>
    <property type="match status" value="2"/>
</dbReference>
<keyword evidence="3" id="KW-0862">Zinc</keyword>
<dbReference type="VEuPathDB" id="VectorBase:GBRI008310"/>
<dbReference type="AlphaFoldDB" id="A0A1A9W6T9"/>
<feature type="domain" description="CHHC U11-48K-type" evidence="5">
    <location>
        <begin position="40"/>
        <end position="67"/>
    </location>
</feature>
<dbReference type="SUPFAM" id="SSF57667">
    <property type="entry name" value="beta-beta-alpha zinc fingers"/>
    <property type="match status" value="1"/>
</dbReference>
<evidence type="ECO:0000256" key="3">
    <source>
        <dbReference type="ARBA" id="ARBA00022833"/>
    </source>
</evidence>
<evidence type="ECO:0000313" key="6">
    <source>
        <dbReference type="EnsemblMetazoa" id="GBRI008310-PA"/>
    </source>
</evidence>
<dbReference type="EnsemblMetazoa" id="GBRI008310-RA">
    <property type="protein sequence ID" value="GBRI008310-PA"/>
    <property type="gene ID" value="GBRI008310"/>
</dbReference>
<feature type="compositionally biased region" description="Acidic residues" evidence="4">
    <location>
        <begin position="91"/>
        <end position="102"/>
    </location>
</feature>
<sequence>MADPEDDMVECPYNKSHRMLRKRLAKHLVKCRVHYPDTELKSCPFNSIHLVSDEEFEIHAINCPDRKLITEYKSVLQSKLEDGPKQKPVESDENWDTTEVTDYDPKKYLGSTPLLQRPDGTCPSERKAFIKNKRKRLGYDENNSDMDYTSCSRKSNKRRESEKKECTPPPAPIIKNWPGFDRSGTTSTSSSSASRRCSSSRDEQTKPSKRSSTTLSLSDEFKTIYILPRATVVSFRGSPSPLRSSWNIKTITIFKRSLKTLAALHNSQSMNTTKRRYLLQLDSRLAT</sequence>
<evidence type="ECO:0000256" key="1">
    <source>
        <dbReference type="ARBA" id="ARBA00022723"/>
    </source>
</evidence>
<dbReference type="GO" id="GO:0008270">
    <property type="term" value="F:zinc ion binding"/>
    <property type="evidence" value="ECO:0007669"/>
    <property type="project" value="UniProtKB-KW"/>
</dbReference>
<dbReference type="PANTHER" id="PTHR21402:SF5">
    <property type="entry name" value="GAMETOCYTE SPECIFIC FACTOR 1"/>
    <property type="match status" value="1"/>
</dbReference>
<dbReference type="PANTHER" id="PTHR21402">
    <property type="entry name" value="GAMETOCYTE SPECIFIC FACTOR 1-RELATED"/>
    <property type="match status" value="1"/>
</dbReference>
<dbReference type="InterPro" id="IPR022776">
    <property type="entry name" value="TRM13/UPF0224_CHHC_Znf_dom"/>
</dbReference>
<organism evidence="6 7">
    <name type="scientific">Glossina brevipalpis</name>
    <dbReference type="NCBI Taxonomy" id="37001"/>
    <lineage>
        <taxon>Eukaryota</taxon>
        <taxon>Metazoa</taxon>
        <taxon>Ecdysozoa</taxon>
        <taxon>Arthropoda</taxon>
        <taxon>Hexapoda</taxon>
        <taxon>Insecta</taxon>
        <taxon>Pterygota</taxon>
        <taxon>Neoptera</taxon>
        <taxon>Endopterygota</taxon>
        <taxon>Diptera</taxon>
        <taxon>Brachycera</taxon>
        <taxon>Muscomorpha</taxon>
        <taxon>Hippoboscoidea</taxon>
        <taxon>Glossinidae</taxon>
        <taxon>Glossina</taxon>
    </lineage>
</organism>
<dbReference type="InterPro" id="IPR036236">
    <property type="entry name" value="Znf_C2H2_sf"/>
</dbReference>
<evidence type="ECO:0000313" key="7">
    <source>
        <dbReference type="Proteomes" id="UP000091820"/>
    </source>
</evidence>
<protein>
    <recommendedName>
        <fullName evidence="5">CHHC U11-48K-type domain-containing protein</fullName>
    </recommendedName>
</protein>
<dbReference type="Proteomes" id="UP000091820">
    <property type="component" value="Unassembled WGS sequence"/>
</dbReference>
<feature type="compositionally biased region" description="Basic and acidic residues" evidence="4">
    <location>
        <begin position="79"/>
        <end position="90"/>
    </location>
</feature>
<dbReference type="Pfam" id="PF05253">
    <property type="entry name" value="zf-U11-48K"/>
    <property type="match status" value="2"/>
</dbReference>